<keyword evidence="1" id="KW-0732">Signal</keyword>
<accession>A0ABX0JS64</accession>
<feature type="chain" id="PRO_5047346826" description="DUF4136 domain-containing protein" evidence="1">
    <location>
        <begin position="25"/>
        <end position="102"/>
    </location>
</feature>
<keyword evidence="3" id="KW-1185">Reference proteome</keyword>
<evidence type="ECO:0000256" key="1">
    <source>
        <dbReference type="SAM" id="SignalP"/>
    </source>
</evidence>
<protein>
    <recommendedName>
        <fullName evidence="4">DUF4136 domain-containing protein</fullName>
    </recommendedName>
</protein>
<proteinExistence type="predicted"/>
<organism evidence="2 3">
    <name type="scientific">Acetobacter musti</name>
    <dbReference type="NCBI Taxonomy" id="864732"/>
    <lineage>
        <taxon>Bacteria</taxon>
        <taxon>Pseudomonadati</taxon>
        <taxon>Pseudomonadota</taxon>
        <taxon>Alphaproteobacteria</taxon>
        <taxon>Acetobacterales</taxon>
        <taxon>Acetobacteraceae</taxon>
        <taxon>Acetobacter</taxon>
    </lineage>
</organism>
<comment type="caution">
    <text evidence="2">The sequence shown here is derived from an EMBL/GenBank/DDBJ whole genome shotgun (WGS) entry which is preliminary data.</text>
</comment>
<dbReference type="Proteomes" id="UP000635278">
    <property type="component" value="Unassembled WGS sequence"/>
</dbReference>
<dbReference type="PROSITE" id="PS51257">
    <property type="entry name" value="PROKAR_LIPOPROTEIN"/>
    <property type="match status" value="1"/>
</dbReference>
<gene>
    <name evidence="2" type="ORF">GOB93_09495</name>
</gene>
<evidence type="ECO:0008006" key="4">
    <source>
        <dbReference type="Google" id="ProtNLM"/>
    </source>
</evidence>
<name>A0ABX0JS64_9PROT</name>
<sequence>MRICLVKSTLFTSGLLILSGCAGADPLYMSDRWNLPSANSRNLVLQVAEPSDLRSGRSDPTYDATLAANAVKRLRDGKIKKIESTAVTQIGNSQSGGGGGGS</sequence>
<dbReference type="RefSeq" id="WP_173583261.1">
    <property type="nucleotide sequence ID" value="NZ_WOTB01000010.1"/>
</dbReference>
<dbReference type="EMBL" id="WOTB01000010">
    <property type="protein sequence ID" value="NHN84873.1"/>
    <property type="molecule type" value="Genomic_DNA"/>
</dbReference>
<evidence type="ECO:0000313" key="3">
    <source>
        <dbReference type="Proteomes" id="UP000635278"/>
    </source>
</evidence>
<evidence type="ECO:0000313" key="2">
    <source>
        <dbReference type="EMBL" id="NHN84873.1"/>
    </source>
</evidence>
<reference evidence="2 3" key="1">
    <citation type="journal article" date="2020" name="Int. J. Syst. Evol. Microbiol.">
        <title>Novel acetic acid bacteria from cider fermentations: Acetobacter conturbans sp. nov. and Acetobacter fallax sp. nov.</title>
        <authorList>
            <person name="Sombolestani A.S."/>
            <person name="Cleenwerck I."/>
            <person name="Cnockaert M."/>
            <person name="Borremans W."/>
            <person name="Wieme A.D."/>
            <person name="De Vuyst L."/>
            <person name="Vandamme P."/>
        </authorList>
    </citation>
    <scope>NUCLEOTIDE SEQUENCE [LARGE SCALE GENOMIC DNA]</scope>
    <source>
        <strain evidence="2 3">LMG 30640</strain>
    </source>
</reference>
<feature type="signal peptide" evidence="1">
    <location>
        <begin position="1"/>
        <end position="24"/>
    </location>
</feature>